<keyword evidence="8" id="KW-1185">Reference proteome</keyword>
<evidence type="ECO:0000256" key="5">
    <source>
        <dbReference type="SAM" id="SignalP"/>
    </source>
</evidence>
<reference evidence="7 8" key="1">
    <citation type="submission" date="2019-12" db="EMBL/GenBank/DDBJ databases">
        <title>Complete genome sequence of Streptococcus lutetiensis CNU 77-61 isolated from Capra aegagrus hircus.</title>
        <authorList>
            <person name="Park S.Y."/>
            <person name="Kim J.H."/>
            <person name="Seo S.W."/>
        </authorList>
    </citation>
    <scope>NUCLEOTIDE SEQUENCE [LARGE SCALE GENOMIC DNA]</scope>
    <source>
        <strain evidence="7 8">CNU_77-61</strain>
    </source>
</reference>
<dbReference type="InterPro" id="IPR039424">
    <property type="entry name" value="SBP_5"/>
</dbReference>
<dbReference type="PANTHER" id="PTHR30290:SF10">
    <property type="entry name" value="PERIPLASMIC OLIGOPEPTIDE-BINDING PROTEIN-RELATED"/>
    <property type="match status" value="1"/>
</dbReference>
<dbReference type="GO" id="GO:0005524">
    <property type="term" value="F:ATP binding"/>
    <property type="evidence" value="ECO:0007669"/>
    <property type="project" value="UniProtKB-KW"/>
</dbReference>
<evidence type="ECO:0000313" key="7">
    <source>
        <dbReference type="EMBL" id="QGZ27465.1"/>
    </source>
</evidence>
<protein>
    <submittedName>
        <fullName evidence="7">Peptide ABC transporter ATP-binding protein</fullName>
    </submittedName>
</protein>
<name>A0AAE6UYV6_9STRE</name>
<evidence type="ECO:0000256" key="4">
    <source>
        <dbReference type="ARBA" id="ARBA00022729"/>
    </source>
</evidence>
<proteinExistence type="inferred from homology"/>
<dbReference type="GO" id="GO:0015833">
    <property type="term" value="P:peptide transport"/>
    <property type="evidence" value="ECO:0007669"/>
    <property type="project" value="TreeGrafter"/>
</dbReference>
<keyword evidence="7" id="KW-0067">ATP-binding</keyword>
<dbReference type="EMBL" id="CP046875">
    <property type="protein sequence ID" value="QGZ27465.1"/>
    <property type="molecule type" value="Genomic_DNA"/>
</dbReference>
<dbReference type="GO" id="GO:0030313">
    <property type="term" value="C:cell envelope"/>
    <property type="evidence" value="ECO:0007669"/>
    <property type="project" value="UniProtKB-SubCell"/>
</dbReference>
<evidence type="ECO:0000313" key="8">
    <source>
        <dbReference type="Proteomes" id="UP000433223"/>
    </source>
</evidence>
<dbReference type="Gene3D" id="3.90.76.10">
    <property type="entry name" value="Dipeptide-binding Protein, Domain 1"/>
    <property type="match status" value="1"/>
</dbReference>
<accession>A0AAE6UYV6</accession>
<dbReference type="Pfam" id="PF00496">
    <property type="entry name" value="SBP_bac_5"/>
    <property type="match status" value="1"/>
</dbReference>
<dbReference type="Proteomes" id="UP000433223">
    <property type="component" value="Chromosome"/>
</dbReference>
<dbReference type="RefSeq" id="WP_039696673.1">
    <property type="nucleotide sequence ID" value="NZ_CP046875.1"/>
</dbReference>
<comment type="similarity">
    <text evidence="2">Belongs to the bacterial solute-binding protein 5 family.</text>
</comment>
<evidence type="ECO:0000256" key="3">
    <source>
        <dbReference type="ARBA" id="ARBA00022448"/>
    </source>
</evidence>
<sequence>MFMKKYLTVAGVALLSVSLLQGCSNSKSTKQKSNVYSYVYVSDPNTLDYTASGRVTTSSVTTQGIDGLLENDKYGNLVPSLAKDWKVSADGLTYTYKLRKGVMWYTSDGEEYAEVTANDFVTGLKHAADKKSDALYIVQNSIKGLDDYVSGATKDFSTVGVKALDKYTVQYTLNKPETYWNSKTTYGVLQPVNKDFLKAKGKNFGSVDPSSILYNGPFILKSLTSKSSIEFDKNENYWDAKHVKLDGVKLTYYDGSDPESLYKNFEKGNYSCSRLYPTKPDFKKIEKNHKNEINYSLQDQSTYFVVFNLNRKAYDFTSKNSDTQKNDTHEAILNKDFRQAVTFAFNRAAYNSQNVGQEASTKSLRSMFVPPKFVSSDGKDFGDYVKDELGDNPTWKDVDLSDAKDGLYNVDKAKAAFAKAKSTLQNEGVQFPIHLDFPVDQTRDITTQQANSFKQSVEASLGKDNVVVDIQKESEEDYQRTGYFAESADQKDYDLSQDSGWSPDYDDPSTYLDILNSDTGTSIKNSGIDSSTDEGKEVAQRVGLDQFNKLVTDANNVTDDVTARYTDYAKAQAWLTDSAIIIPTTSLGGSPSVSKVVPFSASYSTSGVKGSECYKYYQLQDKPVTVKQYKKALNSWKKAKDKSNTEYQEKLSEHIEK</sequence>
<keyword evidence="3" id="KW-0813">Transport</keyword>
<comment type="subcellular location">
    <subcellularLocation>
        <location evidence="1">Cell envelope</location>
    </subcellularLocation>
</comment>
<dbReference type="CDD" id="cd08504">
    <property type="entry name" value="PBP2_OppA"/>
    <property type="match status" value="1"/>
</dbReference>
<dbReference type="InterPro" id="IPR000914">
    <property type="entry name" value="SBP_5_dom"/>
</dbReference>
<feature type="chain" id="PRO_5042117717" evidence="5">
    <location>
        <begin position="23"/>
        <end position="657"/>
    </location>
</feature>
<dbReference type="SUPFAM" id="SSF53850">
    <property type="entry name" value="Periplasmic binding protein-like II"/>
    <property type="match status" value="1"/>
</dbReference>
<organism evidence="7 8">
    <name type="scientific">Streptococcus ruminicola</name>
    <dbReference type="NCBI Taxonomy" id="2686210"/>
    <lineage>
        <taxon>Bacteria</taxon>
        <taxon>Bacillati</taxon>
        <taxon>Bacillota</taxon>
        <taxon>Bacilli</taxon>
        <taxon>Lactobacillales</taxon>
        <taxon>Streptococcaceae</taxon>
        <taxon>Streptococcus</taxon>
    </lineage>
</organism>
<keyword evidence="4 5" id="KW-0732">Signal</keyword>
<dbReference type="GO" id="GO:1904680">
    <property type="term" value="F:peptide transmembrane transporter activity"/>
    <property type="evidence" value="ECO:0007669"/>
    <property type="project" value="TreeGrafter"/>
</dbReference>
<keyword evidence="7" id="KW-0547">Nucleotide-binding</keyword>
<dbReference type="Gene3D" id="3.40.190.10">
    <property type="entry name" value="Periplasmic binding protein-like II"/>
    <property type="match status" value="1"/>
</dbReference>
<evidence type="ECO:0000256" key="2">
    <source>
        <dbReference type="ARBA" id="ARBA00005695"/>
    </source>
</evidence>
<dbReference type="PANTHER" id="PTHR30290">
    <property type="entry name" value="PERIPLASMIC BINDING COMPONENT OF ABC TRANSPORTER"/>
    <property type="match status" value="1"/>
</dbReference>
<evidence type="ECO:0000259" key="6">
    <source>
        <dbReference type="Pfam" id="PF00496"/>
    </source>
</evidence>
<feature type="signal peptide" evidence="5">
    <location>
        <begin position="1"/>
        <end position="22"/>
    </location>
</feature>
<dbReference type="Gene3D" id="3.10.105.10">
    <property type="entry name" value="Dipeptide-binding Protein, Domain 3"/>
    <property type="match status" value="1"/>
</dbReference>
<feature type="domain" description="Solute-binding protein family 5" evidence="6">
    <location>
        <begin position="77"/>
        <end position="521"/>
    </location>
</feature>
<dbReference type="AlphaFoldDB" id="A0AAE6UYV6"/>
<gene>
    <name evidence="7" type="ORF">GP482_04635</name>
</gene>
<dbReference type="PROSITE" id="PS51257">
    <property type="entry name" value="PROKAR_LIPOPROTEIN"/>
    <property type="match status" value="1"/>
</dbReference>
<evidence type="ECO:0000256" key="1">
    <source>
        <dbReference type="ARBA" id="ARBA00004196"/>
    </source>
</evidence>